<dbReference type="InterPro" id="IPR029052">
    <property type="entry name" value="Metallo-depent_PP-like"/>
</dbReference>
<dbReference type="Gene3D" id="3.60.21.10">
    <property type="match status" value="1"/>
</dbReference>
<dbReference type="GO" id="GO:0008758">
    <property type="term" value="F:UDP-2,3-diacylglucosamine hydrolase activity"/>
    <property type="evidence" value="ECO:0007669"/>
    <property type="project" value="TreeGrafter"/>
</dbReference>
<dbReference type="Proteomes" id="UP000553776">
    <property type="component" value="Unassembled WGS sequence"/>
</dbReference>
<feature type="domain" description="Calcineurin-like phosphoesterase" evidence="2">
    <location>
        <begin position="49"/>
        <end position="216"/>
    </location>
</feature>
<dbReference type="EMBL" id="JACJVR010000089">
    <property type="protein sequence ID" value="MBB6694317.1"/>
    <property type="molecule type" value="Genomic_DNA"/>
</dbReference>
<comment type="caution">
    <text evidence="3">The sequence shown here is derived from an EMBL/GenBank/DDBJ whole genome shotgun (WGS) entry which is preliminary data.</text>
</comment>
<dbReference type="AlphaFoldDB" id="A0A841U0K1"/>
<keyword evidence="1" id="KW-1133">Transmembrane helix</keyword>
<protein>
    <submittedName>
        <fullName evidence="3">Metallophosphoesterase</fullName>
    </submittedName>
</protein>
<dbReference type="PANTHER" id="PTHR31302:SF25">
    <property type="entry name" value="PHOSPHOESTERASE"/>
    <property type="match status" value="1"/>
</dbReference>
<dbReference type="CDD" id="cd07385">
    <property type="entry name" value="MPP_YkuE_C"/>
    <property type="match status" value="1"/>
</dbReference>
<dbReference type="InterPro" id="IPR004843">
    <property type="entry name" value="Calcineurin-like_PHP"/>
</dbReference>
<keyword evidence="4" id="KW-1185">Reference proteome</keyword>
<evidence type="ECO:0000313" key="4">
    <source>
        <dbReference type="Proteomes" id="UP000553776"/>
    </source>
</evidence>
<dbReference type="Pfam" id="PF00149">
    <property type="entry name" value="Metallophos"/>
    <property type="match status" value="1"/>
</dbReference>
<feature type="transmembrane region" description="Helical" evidence="1">
    <location>
        <begin position="6"/>
        <end position="24"/>
    </location>
</feature>
<dbReference type="InterPro" id="IPR051158">
    <property type="entry name" value="Metallophosphoesterase_sf"/>
</dbReference>
<keyword evidence="1" id="KW-0812">Transmembrane</keyword>
<sequence>MDSSTIAWLPVAAAALLGGYSFLVEPRRRIVTRHEIRSPELPAGFDGKKIVQFSDTHLLHYHSLKRFEKLVETINSLEPDLVAFTGDLFDAASKRTEGDAAVCPLLRRIRAPLGKFAVYGNHDFGYERRVRTAGAYLTEGGFDVLVNETRAVSLPNGDSITVSGLDDYVLGKPDPRGVLSKLPERGFHLLLAHEPDAAVGLGAYPVALQLSGHSHGGQVYVPGVGAIIRTEFGKKYVRGMYSFSSPSRPGRPYRLYVNRGIGTTRLNVRFGNVPEIAVFTLRRAPSE</sequence>
<dbReference type="RefSeq" id="WP_185138289.1">
    <property type="nucleotide sequence ID" value="NZ_JACJVR010000089.1"/>
</dbReference>
<dbReference type="PANTHER" id="PTHR31302">
    <property type="entry name" value="TRANSMEMBRANE PROTEIN WITH METALLOPHOSPHOESTERASE DOMAIN-RELATED"/>
    <property type="match status" value="1"/>
</dbReference>
<proteinExistence type="predicted"/>
<dbReference type="GO" id="GO:0016020">
    <property type="term" value="C:membrane"/>
    <property type="evidence" value="ECO:0007669"/>
    <property type="project" value="GOC"/>
</dbReference>
<evidence type="ECO:0000313" key="3">
    <source>
        <dbReference type="EMBL" id="MBB6694317.1"/>
    </source>
</evidence>
<dbReference type="GO" id="GO:0009245">
    <property type="term" value="P:lipid A biosynthetic process"/>
    <property type="evidence" value="ECO:0007669"/>
    <property type="project" value="TreeGrafter"/>
</dbReference>
<reference evidence="3 4" key="1">
    <citation type="submission" date="2020-08" db="EMBL/GenBank/DDBJ databases">
        <title>Cohnella phylogeny.</title>
        <authorList>
            <person name="Dunlap C."/>
        </authorList>
    </citation>
    <scope>NUCLEOTIDE SEQUENCE [LARGE SCALE GENOMIC DNA]</scope>
    <source>
        <strain evidence="3 4">DSM 25239</strain>
    </source>
</reference>
<evidence type="ECO:0000256" key="1">
    <source>
        <dbReference type="SAM" id="Phobius"/>
    </source>
</evidence>
<evidence type="ECO:0000259" key="2">
    <source>
        <dbReference type="Pfam" id="PF00149"/>
    </source>
</evidence>
<gene>
    <name evidence="3" type="ORF">H7B90_23255</name>
</gene>
<dbReference type="SUPFAM" id="SSF56300">
    <property type="entry name" value="Metallo-dependent phosphatases"/>
    <property type="match status" value="1"/>
</dbReference>
<accession>A0A841U0K1</accession>
<name>A0A841U0K1_9BACL</name>
<keyword evidence="1" id="KW-0472">Membrane</keyword>
<organism evidence="3 4">
    <name type="scientific">Cohnella xylanilytica</name>
    <dbReference type="NCBI Taxonomy" id="557555"/>
    <lineage>
        <taxon>Bacteria</taxon>
        <taxon>Bacillati</taxon>
        <taxon>Bacillota</taxon>
        <taxon>Bacilli</taxon>
        <taxon>Bacillales</taxon>
        <taxon>Paenibacillaceae</taxon>
        <taxon>Cohnella</taxon>
    </lineage>
</organism>